<sequence>MSPLASLLGLLIACAAGAVVPVQAGANAALGRALGHPLWATLISLGVSVLAILPVMLAQRVPAPQLALAAKGPLWWWVGGVLGVFYISSALILAPKLGVSNFIAAVVAGQMVASLLLDHFTLAGFAAQPITMARLIGVLLIVAGVVVMQNAPAVESGLGRVAVRGG</sequence>
<dbReference type="Proteomes" id="UP001168540">
    <property type="component" value="Unassembled WGS sequence"/>
</dbReference>
<comment type="caution">
    <text evidence="2">The sequence shown here is derived from an EMBL/GenBank/DDBJ whole genome shotgun (WGS) entry which is preliminary data.</text>
</comment>
<reference evidence="2" key="1">
    <citation type="submission" date="2023-06" db="EMBL/GenBank/DDBJ databases">
        <authorList>
            <person name="Zhang S."/>
        </authorList>
    </citation>
    <scope>NUCLEOTIDE SEQUENCE</scope>
    <source>
        <strain evidence="2">SG2303</strain>
    </source>
</reference>
<organism evidence="2 3">
    <name type="scientific">Crenobacter oryzisoli</name>
    <dbReference type="NCBI Taxonomy" id="3056844"/>
    <lineage>
        <taxon>Bacteria</taxon>
        <taxon>Pseudomonadati</taxon>
        <taxon>Pseudomonadota</taxon>
        <taxon>Betaproteobacteria</taxon>
        <taxon>Neisseriales</taxon>
        <taxon>Neisseriaceae</taxon>
        <taxon>Crenobacter</taxon>
    </lineage>
</organism>
<feature type="transmembrane region" description="Helical" evidence="1">
    <location>
        <begin position="99"/>
        <end position="120"/>
    </location>
</feature>
<keyword evidence="1" id="KW-1133">Transmembrane helix</keyword>
<dbReference type="PANTHER" id="PTHR34821:SF2">
    <property type="entry name" value="INNER MEMBRANE PROTEIN YDCZ"/>
    <property type="match status" value="1"/>
</dbReference>
<name>A0ABT7XUW6_9NEIS</name>
<proteinExistence type="predicted"/>
<dbReference type="PANTHER" id="PTHR34821">
    <property type="entry name" value="INNER MEMBRANE PROTEIN YDCZ"/>
    <property type="match status" value="1"/>
</dbReference>
<feature type="transmembrane region" description="Helical" evidence="1">
    <location>
        <begin position="74"/>
        <end position="93"/>
    </location>
</feature>
<evidence type="ECO:0000256" key="1">
    <source>
        <dbReference type="SAM" id="Phobius"/>
    </source>
</evidence>
<protein>
    <submittedName>
        <fullName evidence="2">DMT family transporter</fullName>
    </submittedName>
</protein>
<dbReference type="InterPro" id="IPR006750">
    <property type="entry name" value="YdcZ"/>
</dbReference>
<keyword evidence="3" id="KW-1185">Reference proteome</keyword>
<evidence type="ECO:0000313" key="3">
    <source>
        <dbReference type="Proteomes" id="UP001168540"/>
    </source>
</evidence>
<dbReference type="RefSeq" id="WP_289832220.1">
    <property type="nucleotide sequence ID" value="NZ_JAUEDK010000076.1"/>
</dbReference>
<keyword evidence="1" id="KW-0812">Transmembrane</keyword>
<keyword evidence="1" id="KW-0472">Membrane</keyword>
<feature type="transmembrane region" description="Helical" evidence="1">
    <location>
        <begin position="132"/>
        <end position="151"/>
    </location>
</feature>
<accession>A0ABT7XUW6</accession>
<gene>
    <name evidence="2" type="ORF">QU481_22485</name>
</gene>
<dbReference type="EMBL" id="JAUEDK010000076">
    <property type="protein sequence ID" value="MDN0077592.1"/>
    <property type="molecule type" value="Genomic_DNA"/>
</dbReference>
<feature type="transmembrane region" description="Helical" evidence="1">
    <location>
        <begin position="34"/>
        <end position="53"/>
    </location>
</feature>
<evidence type="ECO:0000313" key="2">
    <source>
        <dbReference type="EMBL" id="MDN0077592.1"/>
    </source>
</evidence>
<dbReference type="Pfam" id="PF04657">
    <property type="entry name" value="DMT_YdcZ"/>
    <property type="match status" value="1"/>
</dbReference>